<keyword evidence="3" id="KW-1185">Reference proteome</keyword>
<evidence type="ECO:0008006" key="4">
    <source>
        <dbReference type="Google" id="ProtNLM"/>
    </source>
</evidence>
<evidence type="ECO:0000256" key="1">
    <source>
        <dbReference type="SAM" id="MobiDB-lite"/>
    </source>
</evidence>
<comment type="caution">
    <text evidence="2">The sequence shown here is derived from an EMBL/GenBank/DDBJ whole genome shotgun (WGS) entry which is preliminary data.</text>
</comment>
<dbReference type="STRING" id="1408163.A0A0F4YWL9"/>
<name>A0A0F4YWL9_RASE3</name>
<dbReference type="SUPFAM" id="SSF51316">
    <property type="entry name" value="Mss4-like"/>
    <property type="match status" value="2"/>
</dbReference>
<dbReference type="PANTHER" id="PTHR33337">
    <property type="entry name" value="GFA DOMAIN-CONTAINING PROTEIN"/>
    <property type="match status" value="1"/>
</dbReference>
<sequence length="263" mass="28118">MPIAVAFLPQEPVTLTGGCSCKASRHVVKIPALEDRPLVPEALPTPIGPSDDGGNTVPTRFPLVDLDHCDSCRRISGAIIQCWLICPADWVEWSLTPRTGSGSGSEESSEVGLGHKDDDGENSSPGKTAGGGEGDRIHLSTLAAVSSQPRLKGGVRGDGAPVARGDTYLAHFNSSPDVTRTFCARCGTNLTFFFDRPPPHGVLPIVDITAGSLDRDSITRIQPERHGWWDDGIDWVKELLRKGDGGFLIRHPSGAVNRAVQDR</sequence>
<dbReference type="EMBL" id="LASV01000132">
    <property type="protein sequence ID" value="KKA22682.1"/>
    <property type="molecule type" value="Genomic_DNA"/>
</dbReference>
<dbReference type="Proteomes" id="UP000053958">
    <property type="component" value="Unassembled WGS sequence"/>
</dbReference>
<reference evidence="2 3" key="1">
    <citation type="submission" date="2015-04" db="EMBL/GenBank/DDBJ databases">
        <authorList>
            <person name="Heijne W.H."/>
            <person name="Fedorova N.D."/>
            <person name="Nierman W.C."/>
            <person name="Vollebregt A.W."/>
            <person name="Zhao Z."/>
            <person name="Wu L."/>
            <person name="Kumar M."/>
            <person name="Stam H."/>
            <person name="van den Berg M.A."/>
            <person name="Pel H.J."/>
        </authorList>
    </citation>
    <scope>NUCLEOTIDE SEQUENCE [LARGE SCALE GENOMIC DNA]</scope>
    <source>
        <strain evidence="2 3">CBS 393.64</strain>
    </source>
</reference>
<organism evidence="2 3">
    <name type="scientific">Rasamsonia emersonii (strain ATCC 16479 / CBS 393.64 / IMI 116815)</name>
    <dbReference type="NCBI Taxonomy" id="1408163"/>
    <lineage>
        <taxon>Eukaryota</taxon>
        <taxon>Fungi</taxon>
        <taxon>Dikarya</taxon>
        <taxon>Ascomycota</taxon>
        <taxon>Pezizomycotina</taxon>
        <taxon>Eurotiomycetes</taxon>
        <taxon>Eurotiomycetidae</taxon>
        <taxon>Eurotiales</taxon>
        <taxon>Trichocomaceae</taxon>
        <taxon>Rasamsonia</taxon>
    </lineage>
</organism>
<dbReference type="GeneID" id="25315651"/>
<evidence type="ECO:0000313" key="2">
    <source>
        <dbReference type="EMBL" id="KKA22682.1"/>
    </source>
</evidence>
<dbReference type="RefSeq" id="XP_013329294.1">
    <property type="nucleotide sequence ID" value="XM_013473840.1"/>
</dbReference>
<dbReference type="OrthoDB" id="4225708at2759"/>
<evidence type="ECO:0000313" key="3">
    <source>
        <dbReference type="Proteomes" id="UP000053958"/>
    </source>
</evidence>
<protein>
    <recommendedName>
        <fullName evidence="4">CENP-V/GFA domain-containing protein</fullName>
    </recommendedName>
</protein>
<dbReference type="PANTHER" id="PTHR33337:SF40">
    <property type="entry name" value="CENP-V_GFA DOMAIN-CONTAINING PROTEIN-RELATED"/>
    <property type="match status" value="1"/>
</dbReference>
<accession>A0A0F4YWL9</accession>
<dbReference type="InterPro" id="IPR011057">
    <property type="entry name" value="Mss4-like_sf"/>
</dbReference>
<dbReference type="Gene3D" id="3.90.1590.10">
    <property type="entry name" value="glutathione-dependent formaldehyde- activating enzyme (gfa)"/>
    <property type="match status" value="1"/>
</dbReference>
<feature type="region of interest" description="Disordered" evidence="1">
    <location>
        <begin position="97"/>
        <end position="135"/>
    </location>
</feature>
<dbReference type="AlphaFoldDB" id="A0A0F4YWL9"/>
<gene>
    <name evidence="2" type="ORF">T310_3301</name>
</gene>
<proteinExistence type="predicted"/>